<sequence>MLSSQLTGLLDSAPAGVTDALAVVDGFDAALERGLARLDPASTEALAGLADAMAATPLGPAVGEAVDKLATGSVADGHIAALAGARTALLGAVHDALLSGLDTARGQARDPLPAAGAPAPAAGNVLAGSRSWLTELAITGWLGVDRDIASGGGQTIEALLSDPARRRLAVLLDGLAAELQASCPIAAMGDVPARRWADLWTRAVVLSQDGGPLATAAPATEASGRLLPLGADVHEHGTAVQVQVHAVFEPAGGGAARLVRATVAAAKVDAVVGPAVWKLFADHPVLLGALAGQQSVDITGMPLLDSGDLLWDDGRAAPGEPADPFATARLRLTDAAASAVPALDRHPVRIAEPVLVEGYKATKPKGDGPPKISFVLDGVELPVDTGRLPAAGPLTAKLVAASSACIGLMRWDAGGWALQPLGVQTTVKRQPTVLHNGDWALGPTDPKVAKAEARNDALAVLQERAGRLLRK</sequence>
<evidence type="ECO:0000313" key="2">
    <source>
        <dbReference type="Proteomes" id="UP001595847"/>
    </source>
</evidence>
<protein>
    <submittedName>
        <fullName evidence="1">Uncharacterized protein</fullName>
    </submittedName>
</protein>
<reference evidence="2" key="1">
    <citation type="journal article" date="2019" name="Int. J. Syst. Evol. Microbiol.">
        <title>The Global Catalogue of Microorganisms (GCM) 10K type strain sequencing project: providing services to taxonomists for standard genome sequencing and annotation.</title>
        <authorList>
            <consortium name="The Broad Institute Genomics Platform"/>
            <consortium name="The Broad Institute Genome Sequencing Center for Infectious Disease"/>
            <person name="Wu L."/>
            <person name="Ma J."/>
        </authorList>
    </citation>
    <scope>NUCLEOTIDE SEQUENCE [LARGE SCALE GENOMIC DNA]</scope>
    <source>
        <strain evidence="2">TBRC 1826</strain>
    </source>
</reference>
<organism evidence="1 2">
    <name type="scientific">Nocardiopsis sediminis</name>
    <dbReference type="NCBI Taxonomy" id="1778267"/>
    <lineage>
        <taxon>Bacteria</taxon>
        <taxon>Bacillati</taxon>
        <taxon>Actinomycetota</taxon>
        <taxon>Actinomycetes</taxon>
        <taxon>Streptosporangiales</taxon>
        <taxon>Nocardiopsidaceae</taxon>
        <taxon>Nocardiopsis</taxon>
    </lineage>
</organism>
<comment type="caution">
    <text evidence="1">The sequence shown here is derived from an EMBL/GenBank/DDBJ whole genome shotgun (WGS) entry which is preliminary data.</text>
</comment>
<dbReference type="Proteomes" id="UP001595847">
    <property type="component" value="Unassembled WGS sequence"/>
</dbReference>
<dbReference type="EMBL" id="JBHSBH010000015">
    <property type="protein sequence ID" value="MFC3999383.1"/>
    <property type="molecule type" value="Genomic_DNA"/>
</dbReference>
<gene>
    <name evidence="1" type="ORF">ACFOVU_25960</name>
</gene>
<accession>A0ABV8FVP7</accession>
<dbReference type="RefSeq" id="WP_378537792.1">
    <property type="nucleotide sequence ID" value="NZ_JBHSBH010000015.1"/>
</dbReference>
<proteinExistence type="predicted"/>
<evidence type="ECO:0000313" key="1">
    <source>
        <dbReference type="EMBL" id="MFC3999383.1"/>
    </source>
</evidence>
<name>A0ABV8FVP7_9ACTN</name>
<keyword evidence="2" id="KW-1185">Reference proteome</keyword>